<dbReference type="GO" id="GO:0007204">
    <property type="term" value="P:positive regulation of cytosolic calcium ion concentration"/>
    <property type="evidence" value="ECO:0007669"/>
    <property type="project" value="TreeGrafter"/>
</dbReference>
<accession>A0AAV6ZMH4</accession>
<evidence type="ECO:0000256" key="9">
    <source>
        <dbReference type="RuleBase" id="RU000688"/>
    </source>
</evidence>
<dbReference type="InterPro" id="IPR000826">
    <property type="entry name" value="Formyl_rcpt-rel"/>
</dbReference>
<feature type="transmembrane region" description="Helical" evidence="10">
    <location>
        <begin position="234"/>
        <end position="255"/>
    </location>
</feature>
<feature type="transmembrane region" description="Helical" evidence="10">
    <location>
        <begin position="83"/>
        <end position="103"/>
    </location>
</feature>
<gene>
    <name evidence="12" type="ORF">GDO81_021470</name>
</gene>
<dbReference type="SUPFAM" id="SSF81321">
    <property type="entry name" value="Family A G protein-coupled receptor-like"/>
    <property type="match status" value="1"/>
</dbReference>
<dbReference type="GO" id="GO:0007200">
    <property type="term" value="P:phospholipase C-activating G protein-coupled receptor signaling pathway"/>
    <property type="evidence" value="ECO:0007669"/>
    <property type="project" value="TreeGrafter"/>
</dbReference>
<dbReference type="GO" id="GO:0004875">
    <property type="term" value="F:complement receptor activity"/>
    <property type="evidence" value="ECO:0007669"/>
    <property type="project" value="TreeGrafter"/>
</dbReference>
<dbReference type="PROSITE" id="PS50262">
    <property type="entry name" value="G_PROTEIN_RECEP_F1_2"/>
    <property type="match status" value="1"/>
</dbReference>
<feature type="domain" description="G-protein coupled receptors family 1 profile" evidence="11">
    <location>
        <begin position="22"/>
        <end position="252"/>
    </location>
</feature>
<dbReference type="InterPro" id="IPR017452">
    <property type="entry name" value="GPCR_Rhodpsn_7TM"/>
</dbReference>
<dbReference type="PRINTS" id="PR00237">
    <property type="entry name" value="GPCRRHODOPSN"/>
</dbReference>
<evidence type="ECO:0000256" key="10">
    <source>
        <dbReference type="SAM" id="Phobius"/>
    </source>
</evidence>
<feature type="transmembrane region" description="Helical" evidence="10">
    <location>
        <begin position="196"/>
        <end position="214"/>
    </location>
</feature>
<keyword evidence="3 10" id="KW-1133">Transmembrane helix</keyword>
<proteinExistence type="inferred from homology"/>
<evidence type="ECO:0000256" key="4">
    <source>
        <dbReference type="ARBA" id="ARBA00023040"/>
    </source>
</evidence>
<dbReference type="EMBL" id="WNYA01000193">
    <property type="protein sequence ID" value="KAG8549363.1"/>
    <property type="molecule type" value="Genomic_DNA"/>
</dbReference>
<evidence type="ECO:0000259" key="11">
    <source>
        <dbReference type="PROSITE" id="PS50262"/>
    </source>
</evidence>
<dbReference type="AlphaFoldDB" id="A0AAV6ZMH4"/>
<evidence type="ECO:0000313" key="12">
    <source>
        <dbReference type="EMBL" id="KAG8549363.1"/>
    </source>
</evidence>
<feature type="transmembrane region" description="Helical" evidence="10">
    <location>
        <begin position="42"/>
        <end position="63"/>
    </location>
</feature>
<comment type="similarity">
    <text evidence="8">Belongs to the chemokine-like receptor (CMKLR) family.</text>
</comment>
<evidence type="ECO:0000313" key="13">
    <source>
        <dbReference type="Proteomes" id="UP000824782"/>
    </source>
</evidence>
<dbReference type="InterPro" id="IPR000276">
    <property type="entry name" value="GPCR_Rhodpsn"/>
</dbReference>
<dbReference type="Proteomes" id="UP000824782">
    <property type="component" value="Unassembled WGS sequence"/>
</dbReference>
<evidence type="ECO:0000256" key="3">
    <source>
        <dbReference type="ARBA" id="ARBA00022989"/>
    </source>
</evidence>
<comment type="subcellular location">
    <subcellularLocation>
        <location evidence="1">Membrane</location>
        <topology evidence="1">Multi-pass membrane protein</topology>
    </subcellularLocation>
</comment>
<reference evidence="12" key="1">
    <citation type="thesis" date="2020" institute="ProQuest LLC" country="789 East Eisenhower Parkway, Ann Arbor, MI, USA">
        <title>Comparative Genomics and Chromosome Evolution.</title>
        <authorList>
            <person name="Mudd A.B."/>
        </authorList>
    </citation>
    <scope>NUCLEOTIDE SEQUENCE</scope>
    <source>
        <strain evidence="12">237g6f4</strain>
        <tissue evidence="12">Blood</tissue>
    </source>
</reference>
<keyword evidence="13" id="KW-1185">Reference proteome</keyword>
<protein>
    <recommendedName>
        <fullName evidence="11">G-protein coupled receptors family 1 profile domain-containing protein</fullName>
    </recommendedName>
</protein>
<dbReference type="Pfam" id="PF00001">
    <property type="entry name" value="7tm_1"/>
    <property type="match status" value="1"/>
</dbReference>
<keyword evidence="4 9" id="KW-0297">G-protein coupled receptor</keyword>
<keyword evidence="7 9" id="KW-0807">Transducer</keyword>
<dbReference type="GO" id="GO:0005886">
    <property type="term" value="C:plasma membrane"/>
    <property type="evidence" value="ECO:0007669"/>
    <property type="project" value="TreeGrafter"/>
</dbReference>
<evidence type="ECO:0000256" key="5">
    <source>
        <dbReference type="ARBA" id="ARBA00023136"/>
    </source>
</evidence>
<dbReference type="GO" id="GO:0004982">
    <property type="term" value="F:N-formyl peptide receptor activity"/>
    <property type="evidence" value="ECO:0007669"/>
    <property type="project" value="TreeGrafter"/>
</dbReference>
<dbReference type="GO" id="GO:0006954">
    <property type="term" value="P:inflammatory response"/>
    <property type="evidence" value="ECO:0007669"/>
    <property type="project" value="TreeGrafter"/>
</dbReference>
<keyword evidence="5 10" id="KW-0472">Membrane</keyword>
<keyword evidence="6 9" id="KW-0675">Receptor</keyword>
<sequence length="284" mass="33325">MARLHKIQVTLYTIIFFLGIMENGLVIWIAGFRMKKTINALWFLNLAIADCLCCASITLRVIWKAELIKSSKHIYKTLMTISLIIPMSASVLLLTAMSIDRWVSVMWPFWAKVHRTRKLVRNTAVVIWMLCLVVTGLVCYFSLFYDSRANIQLIETSLLIRLVMLFVIPFLLIFISYVTIFFKLRKSKRPQRSQRPYRIITTVILCFFICWSPLHFWPLIPMDGRDALQLEIEYTIIFFLTYLNSCINPIIYVFMDQDFRHGFLRSIPFKVEIALSEPPDDTSR</sequence>
<evidence type="ECO:0000256" key="8">
    <source>
        <dbReference type="ARBA" id="ARBA00025736"/>
    </source>
</evidence>
<organism evidence="12 13">
    <name type="scientific">Engystomops pustulosus</name>
    <name type="common">Tungara frog</name>
    <name type="synonym">Physalaemus pustulosus</name>
    <dbReference type="NCBI Taxonomy" id="76066"/>
    <lineage>
        <taxon>Eukaryota</taxon>
        <taxon>Metazoa</taxon>
        <taxon>Chordata</taxon>
        <taxon>Craniata</taxon>
        <taxon>Vertebrata</taxon>
        <taxon>Euteleostomi</taxon>
        <taxon>Amphibia</taxon>
        <taxon>Batrachia</taxon>
        <taxon>Anura</taxon>
        <taxon>Neobatrachia</taxon>
        <taxon>Hyloidea</taxon>
        <taxon>Leptodactylidae</taxon>
        <taxon>Leiuperinae</taxon>
        <taxon>Engystomops</taxon>
    </lineage>
</organism>
<feature type="transmembrane region" description="Helical" evidence="10">
    <location>
        <begin position="163"/>
        <end position="184"/>
    </location>
</feature>
<keyword evidence="2 9" id="KW-0812">Transmembrane</keyword>
<evidence type="ECO:0000256" key="1">
    <source>
        <dbReference type="ARBA" id="ARBA00004141"/>
    </source>
</evidence>
<feature type="transmembrane region" description="Helical" evidence="10">
    <location>
        <begin position="124"/>
        <end position="143"/>
    </location>
</feature>
<evidence type="ECO:0000256" key="6">
    <source>
        <dbReference type="ARBA" id="ARBA00023170"/>
    </source>
</evidence>
<feature type="transmembrane region" description="Helical" evidence="10">
    <location>
        <begin position="12"/>
        <end position="30"/>
    </location>
</feature>
<evidence type="ECO:0000256" key="7">
    <source>
        <dbReference type="ARBA" id="ARBA00023224"/>
    </source>
</evidence>
<comment type="similarity">
    <text evidence="9">Belongs to the G-protein coupled receptor 1 family.</text>
</comment>
<dbReference type="PANTHER" id="PTHR24225">
    <property type="entry name" value="CHEMOTACTIC RECEPTOR"/>
    <property type="match status" value="1"/>
</dbReference>
<dbReference type="Gene3D" id="1.20.1070.10">
    <property type="entry name" value="Rhodopsin 7-helix transmembrane proteins"/>
    <property type="match status" value="1"/>
</dbReference>
<dbReference type="PANTHER" id="PTHR24225:SF73">
    <property type="entry name" value="C3A ANAPHYLATOXIN CHEMOTACTIC RECEPTOR-LIKE"/>
    <property type="match status" value="1"/>
</dbReference>
<name>A0AAV6ZMH4_ENGPU</name>
<dbReference type="PROSITE" id="PS00237">
    <property type="entry name" value="G_PROTEIN_RECEP_F1_1"/>
    <property type="match status" value="1"/>
</dbReference>
<comment type="caution">
    <text evidence="12">The sequence shown here is derived from an EMBL/GenBank/DDBJ whole genome shotgun (WGS) entry which is preliminary data.</text>
</comment>
<evidence type="ECO:0000256" key="2">
    <source>
        <dbReference type="ARBA" id="ARBA00022692"/>
    </source>
</evidence>